<proteinExistence type="predicted"/>
<comment type="caution">
    <text evidence="3">The sequence shown here is derived from an EMBL/GenBank/DDBJ whole genome shotgun (WGS) entry which is preliminary data.</text>
</comment>
<name>A0A7W5AJ85_9ACTN</name>
<dbReference type="PROSITE" id="PS50234">
    <property type="entry name" value="VWFA"/>
    <property type="match status" value="1"/>
</dbReference>
<protein>
    <submittedName>
        <fullName evidence="3">Uncharacterized protein YegL</fullName>
    </submittedName>
</protein>
<keyword evidence="4" id="KW-1185">Reference proteome</keyword>
<dbReference type="EMBL" id="BOMF01000012">
    <property type="protein sequence ID" value="GID43555.1"/>
    <property type="molecule type" value="Genomic_DNA"/>
</dbReference>
<dbReference type="InterPro" id="IPR036465">
    <property type="entry name" value="vWFA_dom_sf"/>
</dbReference>
<accession>A0A7W5AJ85</accession>
<dbReference type="RefSeq" id="WP_183222681.1">
    <property type="nucleotide sequence ID" value="NZ_BAAAGQ010000001.1"/>
</dbReference>
<dbReference type="Pfam" id="PF00092">
    <property type="entry name" value="VWA"/>
    <property type="match status" value="1"/>
</dbReference>
<evidence type="ECO:0000313" key="2">
    <source>
        <dbReference type="EMBL" id="GID43555.1"/>
    </source>
</evidence>
<dbReference type="EMBL" id="JACHXF010000010">
    <property type="protein sequence ID" value="MBB3097273.1"/>
    <property type="molecule type" value="Genomic_DNA"/>
</dbReference>
<dbReference type="AlphaFoldDB" id="A0A7W5AJ85"/>
<reference evidence="2 5" key="2">
    <citation type="submission" date="2021-01" db="EMBL/GenBank/DDBJ databases">
        <title>Whole genome shotgun sequence of Actinoplanes capillaceus NBRC 16408.</title>
        <authorList>
            <person name="Komaki H."/>
            <person name="Tamura T."/>
        </authorList>
    </citation>
    <scope>NUCLEOTIDE SEQUENCE [LARGE SCALE GENOMIC DNA]</scope>
    <source>
        <strain evidence="2 5">NBRC 16408</strain>
    </source>
</reference>
<reference evidence="3 4" key="1">
    <citation type="submission" date="2020-08" db="EMBL/GenBank/DDBJ databases">
        <title>Genomic Encyclopedia of Type Strains, Phase III (KMG-III): the genomes of soil and plant-associated and newly described type strains.</title>
        <authorList>
            <person name="Whitman W."/>
        </authorList>
    </citation>
    <scope>NUCLEOTIDE SEQUENCE [LARGE SCALE GENOMIC DNA]</scope>
    <source>
        <strain evidence="3 4">CECT 3287</strain>
    </source>
</reference>
<gene>
    <name evidence="2" type="ORF">Aca07nite_08300</name>
    <name evidence="3" type="ORF">FHR83_004948</name>
</gene>
<dbReference type="SMART" id="SM00327">
    <property type="entry name" value="VWA"/>
    <property type="match status" value="1"/>
</dbReference>
<evidence type="ECO:0000313" key="4">
    <source>
        <dbReference type="Proteomes" id="UP000590749"/>
    </source>
</evidence>
<feature type="domain" description="VWFA" evidence="1">
    <location>
        <begin position="16"/>
        <end position="211"/>
    </location>
</feature>
<dbReference type="SUPFAM" id="SSF53300">
    <property type="entry name" value="vWA-like"/>
    <property type="match status" value="1"/>
</dbReference>
<dbReference type="Gene3D" id="3.40.50.410">
    <property type="entry name" value="von Willebrand factor, type A domain"/>
    <property type="match status" value="1"/>
</dbReference>
<evidence type="ECO:0000313" key="3">
    <source>
        <dbReference type="EMBL" id="MBB3097273.1"/>
    </source>
</evidence>
<dbReference type="InterPro" id="IPR002035">
    <property type="entry name" value="VWF_A"/>
</dbReference>
<evidence type="ECO:0000259" key="1">
    <source>
        <dbReference type="PROSITE" id="PS50234"/>
    </source>
</evidence>
<sequence>MADSRQANDDRVLALAFYLLVDVSYSMDGAPLDAVNRILPEVIDTIEESPTLGDIVRFGALDFADDARTVLPLGDLRDVENIPSFTARGGTSYAAAFRQLRKDIEHDLAQLKSDGYKVYRPAVFFITDGAPTDNMTDVQAAFSDLTDPGFRGRPNIIPFGVSPSLSKAVLDPWVSPKPAESNKAMRSYVYNGAGDAATAIKQIAEVLISSIVASATSVNDAGAAGGFVPPDDDDLDDWI</sequence>
<organism evidence="3 4">
    <name type="scientific">Actinoplanes campanulatus</name>
    <dbReference type="NCBI Taxonomy" id="113559"/>
    <lineage>
        <taxon>Bacteria</taxon>
        <taxon>Bacillati</taxon>
        <taxon>Actinomycetota</taxon>
        <taxon>Actinomycetes</taxon>
        <taxon>Micromonosporales</taxon>
        <taxon>Micromonosporaceae</taxon>
        <taxon>Actinoplanes</taxon>
    </lineage>
</organism>
<dbReference type="Proteomes" id="UP000590749">
    <property type="component" value="Unassembled WGS sequence"/>
</dbReference>
<evidence type="ECO:0000313" key="5">
    <source>
        <dbReference type="Proteomes" id="UP000645640"/>
    </source>
</evidence>